<evidence type="ECO:0000256" key="4">
    <source>
        <dbReference type="SAM" id="MobiDB-lite"/>
    </source>
</evidence>
<reference evidence="6 7" key="1">
    <citation type="submission" date="2020-09" db="EMBL/GenBank/DDBJ databases">
        <title>novel species in genus Nocardioides.</title>
        <authorList>
            <person name="Zhang G."/>
        </authorList>
    </citation>
    <scope>NUCLEOTIDE SEQUENCE [LARGE SCALE GENOMIC DNA]</scope>
    <source>
        <strain evidence="6 7">KCTC 39551</strain>
    </source>
</reference>
<dbReference type="PANTHER" id="PTHR43537">
    <property type="entry name" value="TRANSCRIPTIONAL REGULATOR, GNTR FAMILY"/>
    <property type="match status" value="1"/>
</dbReference>
<comment type="caution">
    <text evidence="6">The sequence shown here is derived from an EMBL/GenBank/DDBJ whole genome shotgun (WGS) entry which is preliminary data.</text>
</comment>
<dbReference type="Pfam" id="PF07729">
    <property type="entry name" value="FCD"/>
    <property type="match status" value="1"/>
</dbReference>
<feature type="domain" description="HTH gntR-type" evidence="5">
    <location>
        <begin position="42"/>
        <end position="112"/>
    </location>
</feature>
<dbReference type="PANTHER" id="PTHR43537:SF24">
    <property type="entry name" value="GLUCONATE OPERON TRANSCRIPTIONAL REPRESSOR"/>
    <property type="match status" value="1"/>
</dbReference>
<accession>A0ABR8NHQ1</accession>
<evidence type="ECO:0000313" key="7">
    <source>
        <dbReference type="Proteomes" id="UP000618818"/>
    </source>
</evidence>
<dbReference type="SUPFAM" id="SSF46785">
    <property type="entry name" value="Winged helix' DNA-binding domain"/>
    <property type="match status" value="1"/>
</dbReference>
<protein>
    <submittedName>
        <fullName evidence="6">FadR family transcriptional regulator</fullName>
    </submittedName>
</protein>
<evidence type="ECO:0000256" key="2">
    <source>
        <dbReference type="ARBA" id="ARBA00023125"/>
    </source>
</evidence>
<proteinExistence type="predicted"/>
<dbReference type="InterPro" id="IPR036388">
    <property type="entry name" value="WH-like_DNA-bd_sf"/>
</dbReference>
<dbReference type="EMBL" id="JACXYZ010000005">
    <property type="protein sequence ID" value="MBD3927271.1"/>
    <property type="molecule type" value="Genomic_DNA"/>
</dbReference>
<dbReference type="SUPFAM" id="SSF48008">
    <property type="entry name" value="GntR ligand-binding domain-like"/>
    <property type="match status" value="1"/>
</dbReference>
<dbReference type="CDD" id="cd07377">
    <property type="entry name" value="WHTH_GntR"/>
    <property type="match status" value="1"/>
</dbReference>
<dbReference type="InterPro" id="IPR000524">
    <property type="entry name" value="Tscrpt_reg_HTH_GntR"/>
</dbReference>
<keyword evidence="1" id="KW-0805">Transcription regulation</keyword>
<dbReference type="InterPro" id="IPR011711">
    <property type="entry name" value="GntR_C"/>
</dbReference>
<keyword evidence="2" id="KW-0238">DNA-binding</keyword>
<dbReference type="PRINTS" id="PR00035">
    <property type="entry name" value="HTHGNTR"/>
</dbReference>
<feature type="region of interest" description="Disordered" evidence="4">
    <location>
        <begin position="1"/>
        <end position="26"/>
    </location>
</feature>
<evidence type="ECO:0000256" key="3">
    <source>
        <dbReference type="ARBA" id="ARBA00023163"/>
    </source>
</evidence>
<dbReference type="PROSITE" id="PS50949">
    <property type="entry name" value="HTH_GNTR"/>
    <property type="match status" value="1"/>
</dbReference>
<dbReference type="Pfam" id="PF00392">
    <property type="entry name" value="GntR"/>
    <property type="match status" value="1"/>
</dbReference>
<evidence type="ECO:0000256" key="1">
    <source>
        <dbReference type="ARBA" id="ARBA00023015"/>
    </source>
</evidence>
<keyword evidence="7" id="KW-1185">Reference proteome</keyword>
<dbReference type="Gene3D" id="1.10.10.10">
    <property type="entry name" value="Winged helix-like DNA-binding domain superfamily/Winged helix DNA-binding domain"/>
    <property type="match status" value="1"/>
</dbReference>
<dbReference type="Gene3D" id="1.20.120.530">
    <property type="entry name" value="GntR ligand-binding domain-like"/>
    <property type="match status" value="1"/>
</dbReference>
<dbReference type="InterPro" id="IPR008920">
    <property type="entry name" value="TF_FadR/GntR_C"/>
</dbReference>
<sequence length="266" mass="28605">MNSDHWISAPIDAGRRRPKDEVVTASPAPHLPGAVLRPVRGHHAFEACVEQLATAIRLGVYPLGSTLPPERELAAMLHVSRATLREAMAALREAGLVQTTRGRGGGTVVTLKPRTPPARAAARISVARRSEWLDALEFRRIVESGAAYLAASATLDQEQRSQLERAHAEVAAASKAAQHRQADSRFHLTIASLSGSPRTVEAVTSVQATLHEMLLAIPVLGTNIAHSDRQHAALVRAIESGNAERARKTMEQHCDDTAALLRGLLV</sequence>
<feature type="compositionally biased region" description="Basic and acidic residues" evidence="4">
    <location>
        <begin position="13"/>
        <end position="22"/>
    </location>
</feature>
<dbReference type="SMART" id="SM00345">
    <property type="entry name" value="HTH_GNTR"/>
    <property type="match status" value="1"/>
</dbReference>
<name>A0ABR8NHQ1_9ACTN</name>
<keyword evidence="3" id="KW-0804">Transcription</keyword>
<dbReference type="SMART" id="SM00895">
    <property type="entry name" value="FCD"/>
    <property type="match status" value="1"/>
</dbReference>
<dbReference type="Proteomes" id="UP000618818">
    <property type="component" value="Unassembled WGS sequence"/>
</dbReference>
<organism evidence="6 7">
    <name type="scientific">Nocardioides cavernae</name>
    <dbReference type="NCBI Taxonomy" id="1921566"/>
    <lineage>
        <taxon>Bacteria</taxon>
        <taxon>Bacillati</taxon>
        <taxon>Actinomycetota</taxon>
        <taxon>Actinomycetes</taxon>
        <taxon>Propionibacteriales</taxon>
        <taxon>Nocardioidaceae</taxon>
        <taxon>Nocardioides</taxon>
    </lineage>
</organism>
<gene>
    <name evidence="6" type="ORF">IEZ26_21800</name>
</gene>
<dbReference type="InterPro" id="IPR036390">
    <property type="entry name" value="WH_DNA-bd_sf"/>
</dbReference>
<evidence type="ECO:0000259" key="5">
    <source>
        <dbReference type="PROSITE" id="PS50949"/>
    </source>
</evidence>
<evidence type="ECO:0000313" key="6">
    <source>
        <dbReference type="EMBL" id="MBD3927271.1"/>
    </source>
</evidence>